<sequence length="364" mass="40137">MTDISEQLATHGHNELKAFRDEDAGLRGFIGIHDTTLGAAAGGTRRYAFDSEAEAIEDVLRLSRAMTYKYAISGINMGGAKAVIWVDDNDHNTEELYRAYGRMVDSFGGRFVTGGDVGTDERELRWMNMETDYVLGLPEQFDHPEGYHGGGLGVIRAMEACADLTYDDRDIEDLHVAVQGIGDMGEAIVRYLSERGARITVADPDQAAVDLAVDEYGAHEVAPGDVYGVDCDVFAPSALGDVINDETIPQLECDIVCGAANNQLADPQRHGQRLHDEGILYAPDYLANSGRTIDDTDLLRKGGYQHDRARAMIDGIYDRMLEIGRRSEQQDRPTGELADEMAEQRIEAVGSMRSKVTERRSPEW</sequence>
<comment type="caution">
    <text evidence="7">The sequence shown here is derived from an EMBL/GenBank/DDBJ whole genome shotgun (WGS) entry which is preliminary data.</text>
</comment>
<reference evidence="7 8" key="1">
    <citation type="submission" date="2019-12" db="EMBL/GenBank/DDBJ databases">
        <title>Isolation and characterization of three novel carbon monoxide-oxidizing members of Halobacteria from salione crusts and soils.</title>
        <authorList>
            <person name="Myers M.R."/>
            <person name="King G.M."/>
        </authorList>
    </citation>
    <scope>NUCLEOTIDE SEQUENCE [LARGE SCALE GENOMIC DNA]</scope>
    <source>
        <strain evidence="7 8">PCN9</strain>
    </source>
</reference>
<protein>
    <submittedName>
        <fullName evidence="7">Leucine dehydrogenase</fullName>
    </submittedName>
</protein>
<evidence type="ECO:0000256" key="4">
    <source>
        <dbReference type="ARBA" id="ARBA00023027"/>
    </source>
</evidence>
<dbReference type="GO" id="GO:0016639">
    <property type="term" value="F:oxidoreductase activity, acting on the CH-NH2 group of donors, NAD or NADP as acceptor"/>
    <property type="evidence" value="ECO:0007669"/>
    <property type="project" value="InterPro"/>
</dbReference>
<dbReference type="CDD" id="cd01075">
    <property type="entry name" value="NAD_bind_Leu_Phe_Val_DH"/>
    <property type="match status" value="1"/>
</dbReference>
<dbReference type="PANTHER" id="PTHR42722:SF1">
    <property type="entry name" value="VALINE DEHYDROGENASE"/>
    <property type="match status" value="1"/>
</dbReference>
<dbReference type="Proteomes" id="UP000471521">
    <property type="component" value="Unassembled WGS sequence"/>
</dbReference>
<evidence type="ECO:0000256" key="5">
    <source>
        <dbReference type="PIRSR" id="PIRSR000188-1"/>
    </source>
</evidence>
<keyword evidence="4" id="KW-0520">NAD</keyword>
<feature type="active site" description="Proton donor/acceptor" evidence="5">
    <location>
        <position position="81"/>
    </location>
</feature>
<evidence type="ECO:0000313" key="7">
    <source>
        <dbReference type="EMBL" id="MXR20713.1"/>
    </source>
</evidence>
<keyword evidence="8" id="KW-1185">Reference proteome</keyword>
<organism evidence="7 8">
    <name type="scientific">Halobacterium bonnevillei</name>
    <dbReference type="NCBI Taxonomy" id="2692200"/>
    <lineage>
        <taxon>Archaea</taxon>
        <taxon>Methanobacteriati</taxon>
        <taxon>Methanobacteriota</taxon>
        <taxon>Stenosarchaea group</taxon>
        <taxon>Halobacteria</taxon>
        <taxon>Halobacteriales</taxon>
        <taxon>Halobacteriaceae</taxon>
        <taxon>Halobacterium</taxon>
    </lineage>
</organism>
<dbReference type="PANTHER" id="PTHR42722">
    <property type="entry name" value="LEUCINE DEHYDROGENASE"/>
    <property type="match status" value="1"/>
</dbReference>
<dbReference type="Gene3D" id="3.40.50.720">
    <property type="entry name" value="NAD(P)-binding Rossmann-like Domain"/>
    <property type="match status" value="1"/>
</dbReference>
<dbReference type="RefSeq" id="WP_159526241.1">
    <property type="nucleotide sequence ID" value="NZ_WUUU01000058.1"/>
</dbReference>
<dbReference type="PIRSF" id="PIRSF000188">
    <property type="entry name" value="Phe_leu_dh"/>
    <property type="match status" value="1"/>
</dbReference>
<dbReference type="Pfam" id="PF02812">
    <property type="entry name" value="ELFV_dehydrog_N"/>
    <property type="match status" value="1"/>
</dbReference>
<evidence type="ECO:0000256" key="1">
    <source>
        <dbReference type="ARBA" id="ARBA00006382"/>
    </source>
</evidence>
<accession>A0A6B0SMG1</accession>
<evidence type="ECO:0000313" key="8">
    <source>
        <dbReference type="Proteomes" id="UP000471521"/>
    </source>
</evidence>
<dbReference type="InterPro" id="IPR036291">
    <property type="entry name" value="NAD(P)-bd_dom_sf"/>
</dbReference>
<dbReference type="InterPro" id="IPR006097">
    <property type="entry name" value="Glu/Leu/Phe/Val/Trp_DH_dimer"/>
</dbReference>
<dbReference type="Gene3D" id="3.40.50.10860">
    <property type="entry name" value="Leucine Dehydrogenase, chain A, domain 1"/>
    <property type="match status" value="1"/>
</dbReference>
<dbReference type="SUPFAM" id="SSF53223">
    <property type="entry name" value="Aminoacid dehydrogenase-like, N-terminal domain"/>
    <property type="match status" value="1"/>
</dbReference>
<dbReference type="Pfam" id="PF00208">
    <property type="entry name" value="ELFV_dehydrog"/>
    <property type="match status" value="1"/>
</dbReference>
<dbReference type="SUPFAM" id="SSF51735">
    <property type="entry name" value="NAD(P)-binding Rossmann-fold domains"/>
    <property type="match status" value="1"/>
</dbReference>
<dbReference type="GO" id="GO:0006520">
    <property type="term" value="P:amino acid metabolic process"/>
    <property type="evidence" value="ECO:0007669"/>
    <property type="project" value="InterPro"/>
</dbReference>
<evidence type="ECO:0000259" key="6">
    <source>
        <dbReference type="SMART" id="SM00839"/>
    </source>
</evidence>
<dbReference type="SMART" id="SM00839">
    <property type="entry name" value="ELFV_dehydrog"/>
    <property type="match status" value="1"/>
</dbReference>
<dbReference type="InterPro" id="IPR016211">
    <property type="entry name" value="Glu/Phe/Leu/Val/Trp_DH_bac/arc"/>
</dbReference>
<keyword evidence="3" id="KW-0560">Oxidoreductase</keyword>
<evidence type="ECO:0000256" key="3">
    <source>
        <dbReference type="ARBA" id="ARBA00023002"/>
    </source>
</evidence>
<comment type="subunit">
    <text evidence="2">Homohexamer.</text>
</comment>
<comment type="similarity">
    <text evidence="1">Belongs to the Glu/Leu/Phe/Val dehydrogenases family.</text>
</comment>
<proteinExistence type="inferred from homology"/>
<dbReference type="OrthoDB" id="6425at2157"/>
<dbReference type="InterPro" id="IPR046346">
    <property type="entry name" value="Aminoacid_DH-like_N_sf"/>
</dbReference>
<dbReference type="AlphaFoldDB" id="A0A6B0SMG1"/>
<dbReference type="InterPro" id="IPR006096">
    <property type="entry name" value="Glu/Leu/Phe/Val/Trp_DH_C"/>
</dbReference>
<name>A0A6B0SMG1_9EURY</name>
<evidence type="ECO:0000256" key="2">
    <source>
        <dbReference type="ARBA" id="ARBA00011643"/>
    </source>
</evidence>
<dbReference type="EMBL" id="WUUU01000058">
    <property type="protein sequence ID" value="MXR20713.1"/>
    <property type="molecule type" value="Genomic_DNA"/>
</dbReference>
<gene>
    <name evidence="7" type="ORF">GRX66_08875</name>
</gene>
<feature type="domain" description="Glutamate/phenylalanine/leucine/valine/L-tryptophan dehydrogenase C-terminal" evidence="6">
    <location>
        <begin position="142"/>
        <end position="354"/>
    </location>
</feature>